<evidence type="ECO:0000256" key="2">
    <source>
        <dbReference type="ARBA" id="ARBA00022737"/>
    </source>
</evidence>
<dbReference type="Pfam" id="PF20178">
    <property type="entry name" value="ToxA_N"/>
    <property type="match status" value="1"/>
</dbReference>
<dbReference type="SUPFAM" id="SSF52058">
    <property type="entry name" value="L domain-like"/>
    <property type="match status" value="1"/>
</dbReference>
<protein>
    <recommendedName>
        <fullName evidence="4">Dermonecrotic toxin N-terminal domain-containing protein</fullName>
    </recommendedName>
</protein>
<dbReference type="Proteomes" id="UP000814207">
    <property type="component" value="Unassembled WGS sequence"/>
</dbReference>
<evidence type="ECO:0000256" key="1">
    <source>
        <dbReference type="ARBA" id="ARBA00022614"/>
    </source>
</evidence>
<dbReference type="InterPro" id="IPR003591">
    <property type="entry name" value="Leu-rich_rpt_typical-subtyp"/>
</dbReference>
<dbReference type="InterPro" id="IPR046673">
    <property type="entry name" value="ToxA_N"/>
</dbReference>
<sequence>MPSPTPNATTSATSSLASESIHCAFIEDKIPKWLIDATAPRRAALKDANLALPDWYHQVSVQQRDAISAASTASFISQTALDKALSGFKDIDTFAEPLLVSALEKQFRVTLDVKKTFVCLRKPVEMGILSIDVASFEFLKLPLLQAALHNFEAWECETDAFHESSGFVLEGTTPEMFEPLATSLTVAQFTALCRSLDIGAKYQDYLTGYFKPANGVLDPALQVKFIAAQKDALWAAAELALHKKHIELADYNMIKSVIQGEMDPRLNGKSVWLKDLSLMKHRMTGCVLFSIGGLNHHENELILYVPHDPEHPLKRYTYTQMRAEFKRQFTAADPSGSQADGPTSYQRFFSQFVAYADRAHYFSQFTEDSPDAPFVDTVGPYLPLLNNLTKVIGAFSVFTAIKELPPAGTPKQVAVKDPYLAPDAMDRADQRTWAENTDVWAYLFERHCDQLFADAKSHAVPTADVDALARSKKLSGLLNIGMLLLGGVSMFVPVLGEIMMGVMVAQLLQETFEGVVEWSEGDRKAAKAHLIDVAENLALLAVMTGAGKGLAKLTAVKAEPVIEGLERVTLPNGQVRLWKPNLEPYERNVDLTGAQPDAQGHYVIDGTIYARRGGKTYEIFYDASSKQSRIKHPSDPDAHQPVLTPAPELSADRSVTKKAFGYPLSGEGAAGTSGLNPSLAPRVLDLYPDLTIQQANGFVLKQVQAGKTDAQIFSRLQTLSREWDALERTLDQWASAGDEQRATTVRAIKTCWRNAPLAEENPGLRKLSIVLDAPLPVLEADFSHVLELDVQGAGVTPNAINVMLERFPEVQDLSLTNAVLRSAPHQLSRMQKLTRLTLQLEIPLRGVSSRLRTLANLEELNLSIRGPLEDEGNLDLSNMDKLRVLTIDAPHLKTWPSGLFELPHLERLDLKSTAIKTLPTELSKAHEQLLQGLNLNWSNFTEGGLTSAYESLKNTSGGALLREAIGGEYCQRVLPRFGPWDRGDLRLLYEMLGSKSWKAIEEIDSLSRQYDELCGQLDAWSAGKIEERAARQQMGQGLQNCWRKTVLKHFGVHGGDMLVAMSDGLVSELPVLSGQKLSSVRILKLNDLRLPAERIREFIRAFPATTNLDLSRCELAEVPLVSDDLPALEILNLDKNPLTRVDVRGMNNLWALMLRATELSEWPSGVEDLPNLMCLDLRESRLSTLPEVFLSRDELVLNTHLGGTPLNPQALSDLQVARQRVEGANVLPQGALERLATAEVSPTFPPLRAGLRLSKTLWTLPPPEILEGEGALSLEGRLRRTLPGLTEAGLSGWLEAMNEKGFTSSQIHQLINVWNQQFETLTRELNGWMLDRYSQVRQNVDVRKAGFHIIYRWAQGRFAPSFEQELNLSGLKLGVLPELSLPLTGVTTLDMTGMELSSTACEAFLRSVTDVRTLRLSKNPLEVLPSTLSSLEQLERLELSDTGLEDSDSVNAVMRRFKHLKWLDLSRNRLGFGFDLTGLDALETVDLSYNYIYDWPEGVFESRTLKTLNLASNQLDRLPDELFEEQHEALVKGINVVDNALEIGFLRRIRDELRVASGDVPPHEELGSYLGYTLEQVTQEVIDYEDEVGASGEEGNSDEISD</sequence>
<dbReference type="PANTHER" id="PTHR48051:SF61">
    <property type="entry name" value="LEUCINE-RICH REPEAT PROTEIN LRRA-LIKE"/>
    <property type="match status" value="1"/>
</dbReference>
<gene>
    <name evidence="5" type="ORF">GIW73_10295</name>
</gene>
<keyword evidence="1" id="KW-0433">Leucine-rich repeat</keyword>
<proteinExistence type="predicted"/>
<reference evidence="5" key="1">
    <citation type="submission" date="2019-11" db="EMBL/GenBank/DDBJ databases">
        <title>Epiphytic Pseudomonas syringae from cherry orchards.</title>
        <authorList>
            <person name="Hulin M.T."/>
        </authorList>
    </citation>
    <scope>NUCLEOTIDE SEQUENCE</scope>
    <source>
        <strain evidence="5">PA-6-9A</strain>
    </source>
</reference>
<comment type="caution">
    <text evidence="5">The sequence shown here is derived from an EMBL/GenBank/DDBJ whole genome shotgun (WGS) entry which is preliminary data.</text>
</comment>
<evidence type="ECO:0000313" key="6">
    <source>
        <dbReference type="Proteomes" id="UP000814207"/>
    </source>
</evidence>
<dbReference type="PROSITE" id="PS51450">
    <property type="entry name" value="LRR"/>
    <property type="match status" value="1"/>
</dbReference>
<feature type="region of interest" description="Disordered" evidence="3">
    <location>
        <begin position="628"/>
        <end position="650"/>
    </location>
</feature>
<dbReference type="SMART" id="SM00364">
    <property type="entry name" value="LRR_BAC"/>
    <property type="match status" value="3"/>
</dbReference>
<dbReference type="InterPro" id="IPR032675">
    <property type="entry name" value="LRR_dom_sf"/>
</dbReference>
<accession>A0A9Q3ZY19</accession>
<dbReference type="InterPro" id="IPR001611">
    <property type="entry name" value="Leu-rich_rpt"/>
</dbReference>
<dbReference type="PANTHER" id="PTHR48051">
    <property type="match status" value="1"/>
</dbReference>
<evidence type="ECO:0000259" key="4">
    <source>
        <dbReference type="Pfam" id="PF20178"/>
    </source>
</evidence>
<feature type="domain" description="Dermonecrotic toxin N-terminal" evidence="4">
    <location>
        <begin position="86"/>
        <end position="317"/>
    </location>
</feature>
<evidence type="ECO:0000313" key="5">
    <source>
        <dbReference type="EMBL" id="MCF5063324.1"/>
    </source>
</evidence>
<dbReference type="Gene3D" id="3.80.10.10">
    <property type="entry name" value="Ribonuclease Inhibitor"/>
    <property type="match status" value="3"/>
</dbReference>
<dbReference type="GO" id="GO:0005737">
    <property type="term" value="C:cytoplasm"/>
    <property type="evidence" value="ECO:0007669"/>
    <property type="project" value="TreeGrafter"/>
</dbReference>
<dbReference type="SMART" id="SM00369">
    <property type="entry name" value="LRR_TYP"/>
    <property type="match status" value="6"/>
</dbReference>
<keyword evidence="2" id="KW-0677">Repeat</keyword>
<dbReference type="EMBL" id="WKEU01000034">
    <property type="protein sequence ID" value="MCF5063324.1"/>
    <property type="molecule type" value="Genomic_DNA"/>
</dbReference>
<evidence type="ECO:0000256" key="3">
    <source>
        <dbReference type="SAM" id="MobiDB-lite"/>
    </source>
</evidence>
<dbReference type="InterPro" id="IPR050216">
    <property type="entry name" value="LRR_domain-containing"/>
</dbReference>
<organism evidence="5 6">
    <name type="scientific">Pseudomonas syringae</name>
    <dbReference type="NCBI Taxonomy" id="317"/>
    <lineage>
        <taxon>Bacteria</taxon>
        <taxon>Pseudomonadati</taxon>
        <taxon>Pseudomonadota</taxon>
        <taxon>Gammaproteobacteria</taxon>
        <taxon>Pseudomonadales</taxon>
        <taxon>Pseudomonadaceae</taxon>
        <taxon>Pseudomonas</taxon>
    </lineage>
</organism>
<name>A0A9Q3ZY19_PSESX</name>